<dbReference type="Proteomes" id="UP000000226">
    <property type="component" value="Chromosome 2"/>
</dbReference>
<protein>
    <submittedName>
        <fullName evidence="1">Uncharacterized protein</fullName>
    </submittedName>
</protein>
<dbReference type="EMBL" id="CM002289">
    <property type="protein sequence ID" value="ESW32478.1"/>
    <property type="molecule type" value="Genomic_DNA"/>
</dbReference>
<accession>V7CQJ4</accession>
<evidence type="ECO:0000313" key="2">
    <source>
        <dbReference type="Proteomes" id="UP000000226"/>
    </source>
</evidence>
<sequence>MNCVIIEYLN</sequence>
<reference evidence="2" key="2">
    <citation type="journal article" date="2014" name="Nat. Genet.">
        <title>A reference genome for common bean and genome-wide analysis of dual domestications.</title>
        <authorList>
            <person name="Schmutz J."/>
            <person name="McClean P.E."/>
            <person name="Mamidi S."/>
            <person name="Wu G.A."/>
            <person name="Cannon S.B."/>
            <person name="Grimwood J."/>
            <person name="Jenkins J."/>
            <person name="Shu S."/>
            <person name="Song Q."/>
            <person name="Chavarro C."/>
            <person name="Torres-Torres M."/>
            <person name="Geffroy V."/>
            <person name="Moghaddam S.M."/>
            <person name="Gao D."/>
            <person name="Abernathy B."/>
            <person name="Barry K."/>
            <person name="Blair M."/>
            <person name="Brick M.A."/>
            <person name="Chovatia M."/>
            <person name="Gepts P."/>
            <person name="Goodstein D.M."/>
            <person name="Gonzales M."/>
            <person name="Hellsten U."/>
            <person name="Hyten D.L."/>
            <person name="Jia G."/>
            <person name="Kelly J.D."/>
            <person name="Kudrna D."/>
            <person name="Lee R."/>
            <person name="Richard M.M."/>
            <person name="Miklas P.N."/>
            <person name="Osorno J.M."/>
            <person name="Rodrigues J."/>
            <person name="Thareau V."/>
            <person name="Urrea C.A."/>
            <person name="Wang M."/>
            <person name="Yu Y."/>
            <person name="Zhang M."/>
            <person name="Wing R.A."/>
            <person name="Cregan P.B."/>
            <person name="Rokhsar D.S."/>
            <person name="Jackson S.A."/>
        </authorList>
    </citation>
    <scope>NUCLEOTIDE SEQUENCE [LARGE SCALE GENOMIC DNA]</scope>
    <source>
        <strain evidence="2">cv. G19833</strain>
    </source>
</reference>
<proteinExistence type="predicted"/>
<evidence type="ECO:0000313" key="1">
    <source>
        <dbReference type="EMBL" id="ESW32477.1"/>
    </source>
</evidence>
<gene>
    <name evidence="1" type="ORF">PHAVU_002G3259001g</name>
</gene>
<organism evidence="1 2">
    <name type="scientific">Phaseolus vulgaris</name>
    <name type="common">Kidney bean</name>
    <name type="synonym">French bean</name>
    <dbReference type="NCBI Taxonomy" id="3885"/>
    <lineage>
        <taxon>Eukaryota</taxon>
        <taxon>Viridiplantae</taxon>
        <taxon>Streptophyta</taxon>
        <taxon>Embryophyta</taxon>
        <taxon>Tracheophyta</taxon>
        <taxon>Spermatophyta</taxon>
        <taxon>Magnoliopsida</taxon>
        <taxon>eudicotyledons</taxon>
        <taxon>Gunneridae</taxon>
        <taxon>Pentapetalae</taxon>
        <taxon>rosids</taxon>
        <taxon>fabids</taxon>
        <taxon>Fabales</taxon>
        <taxon>Fabaceae</taxon>
        <taxon>Papilionoideae</taxon>
        <taxon>50 kb inversion clade</taxon>
        <taxon>NPAAA clade</taxon>
        <taxon>indigoferoid/millettioid clade</taxon>
        <taxon>Phaseoleae</taxon>
        <taxon>Phaseolus</taxon>
    </lineage>
</organism>
<reference evidence="1" key="1">
    <citation type="submission" date="2013-04" db="EMBL/GenBank/DDBJ databases">
        <authorList>
            <person name="Schmutz J."/>
            <person name="McClean P."/>
            <person name="Shu S."/>
            <person name="Cregan P."/>
            <person name="Rokhsar D."/>
            <person name="Jackson S."/>
        </authorList>
    </citation>
    <scope>NUCLEOTIDE SEQUENCE</scope>
</reference>
<keyword evidence="2" id="KW-1185">Reference proteome</keyword>
<name>V7CQJ4_PHAVU</name>
<dbReference type="EMBL" id="CM002289">
    <property type="protein sequence ID" value="ESW32477.1"/>
    <property type="molecule type" value="Genomic_DNA"/>
</dbReference>
<dbReference type="EMBL" id="CM002289">
    <property type="protein sequence ID" value="ESW32479.1"/>
    <property type="molecule type" value="Genomic_DNA"/>
</dbReference>